<dbReference type="SUPFAM" id="SSF54106">
    <property type="entry name" value="LysM domain"/>
    <property type="match status" value="2"/>
</dbReference>
<dbReference type="AlphaFoldDB" id="A0A1F7INZ4"/>
<accession>A0A1F7INZ4</accession>
<feature type="domain" description="LysM" evidence="2">
    <location>
        <begin position="148"/>
        <end position="195"/>
    </location>
</feature>
<protein>
    <recommendedName>
        <fullName evidence="2">LysM domain-containing protein</fullName>
    </recommendedName>
</protein>
<evidence type="ECO:0000256" key="1">
    <source>
        <dbReference type="SAM" id="Phobius"/>
    </source>
</evidence>
<proteinExistence type="predicted"/>
<dbReference type="SMART" id="SM00257">
    <property type="entry name" value="LysM"/>
    <property type="match status" value="2"/>
</dbReference>
<dbReference type="Proteomes" id="UP000178040">
    <property type="component" value="Unassembled WGS sequence"/>
</dbReference>
<feature type="domain" description="LysM" evidence="2">
    <location>
        <begin position="75"/>
        <end position="122"/>
    </location>
</feature>
<reference evidence="3 4" key="1">
    <citation type="journal article" date="2016" name="Nat. Commun.">
        <title>Thousands of microbial genomes shed light on interconnected biogeochemical processes in an aquifer system.</title>
        <authorList>
            <person name="Anantharaman K."/>
            <person name="Brown C.T."/>
            <person name="Hug L.A."/>
            <person name="Sharon I."/>
            <person name="Castelle C.J."/>
            <person name="Probst A.J."/>
            <person name="Thomas B.C."/>
            <person name="Singh A."/>
            <person name="Wilkins M.J."/>
            <person name="Karaoz U."/>
            <person name="Brodie E.L."/>
            <person name="Williams K.H."/>
            <person name="Hubbard S.S."/>
            <person name="Banfield J.F."/>
        </authorList>
    </citation>
    <scope>NUCLEOTIDE SEQUENCE [LARGE SCALE GENOMIC DNA]</scope>
</reference>
<gene>
    <name evidence="3" type="ORF">A3B40_05695</name>
</gene>
<name>A0A1F7INZ4_9BACT</name>
<dbReference type="PROSITE" id="PS51782">
    <property type="entry name" value="LYSM"/>
    <property type="match status" value="2"/>
</dbReference>
<sequence>MIHIARSRTTSIGYKNLTISVLKEKYLYFILGGLIIAALVIWGLSALTKQLSPTLSSQKSKAESTVLEKLSSEKKSYKVKQGDNLWKIAENTYGSGYNFVDIVKANNIANPNIILVGQVIALPQVAAKASTKIQPTKTPSVKATFKGDKYTVKQGDHLWKISLEAYGDAYAWTKIAATNKLKNPDLIFPNTKLTIPR</sequence>
<keyword evidence="1" id="KW-0472">Membrane</keyword>
<dbReference type="InterPro" id="IPR018392">
    <property type="entry name" value="LysM"/>
</dbReference>
<evidence type="ECO:0000313" key="3">
    <source>
        <dbReference type="EMBL" id="OGK45098.1"/>
    </source>
</evidence>
<dbReference type="Gene3D" id="3.10.350.10">
    <property type="entry name" value="LysM domain"/>
    <property type="match status" value="2"/>
</dbReference>
<dbReference type="CDD" id="cd00118">
    <property type="entry name" value="LysM"/>
    <property type="match status" value="2"/>
</dbReference>
<keyword evidence="1" id="KW-0812">Transmembrane</keyword>
<evidence type="ECO:0000259" key="2">
    <source>
        <dbReference type="PROSITE" id="PS51782"/>
    </source>
</evidence>
<evidence type="ECO:0000313" key="4">
    <source>
        <dbReference type="Proteomes" id="UP000178040"/>
    </source>
</evidence>
<comment type="caution">
    <text evidence="3">The sequence shown here is derived from an EMBL/GenBank/DDBJ whole genome shotgun (WGS) entry which is preliminary data.</text>
</comment>
<organism evidence="3 4">
    <name type="scientific">Candidatus Roizmanbacteria bacterium RIFCSPLOWO2_01_FULL_37_16</name>
    <dbReference type="NCBI Taxonomy" id="1802058"/>
    <lineage>
        <taxon>Bacteria</taxon>
        <taxon>Candidatus Roizmaniibacteriota</taxon>
    </lineage>
</organism>
<dbReference type="PANTHER" id="PTHR34700">
    <property type="entry name" value="POTASSIUM BINDING PROTEIN KBP"/>
    <property type="match status" value="1"/>
</dbReference>
<dbReference type="Pfam" id="PF01476">
    <property type="entry name" value="LysM"/>
    <property type="match status" value="2"/>
</dbReference>
<keyword evidence="1" id="KW-1133">Transmembrane helix</keyword>
<dbReference type="InterPro" id="IPR052196">
    <property type="entry name" value="Bact_Kbp"/>
</dbReference>
<dbReference type="InterPro" id="IPR036779">
    <property type="entry name" value="LysM_dom_sf"/>
</dbReference>
<feature type="transmembrane region" description="Helical" evidence="1">
    <location>
        <begin position="26"/>
        <end position="47"/>
    </location>
</feature>
<dbReference type="PANTHER" id="PTHR34700:SF4">
    <property type="entry name" value="PHAGE-LIKE ELEMENT PBSX PROTEIN XKDP"/>
    <property type="match status" value="1"/>
</dbReference>
<dbReference type="EMBL" id="MGAI01000016">
    <property type="protein sequence ID" value="OGK45098.1"/>
    <property type="molecule type" value="Genomic_DNA"/>
</dbReference>